<evidence type="ECO:0000313" key="1">
    <source>
        <dbReference type="EMBL" id="OAT14401.1"/>
    </source>
</evidence>
<dbReference type="GeneID" id="42529509"/>
<dbReference type="EMBL" id="GG657490">
    <property type="protein sequence ID" value="OAT14401.1"/>
    <property type="molecule type" value="Genomic_DNA"/>
</dbReference>
<name>A0A179V4V7_BLAGS</name>
<dbReference type="VEuPathDB" id="FungiDB:BDBG_18017"/>
<dbReference type="AlphaFoldDB" id="A0A179V4V7"/>
<protein>
    <submittedName>
        <fullName evidence="1">Uncharacterized protein</fullName>
    </submittedName>
</protein>
<dbReference type="KEGG" id="bgh:BDBG_18017"/>
<sequence>MWHFEAFLQELWLWLKNFTKDLPGTPFFYNLAPSSEKGNSYMTFGPWGIGRGLSCIAYVHVHYDAHKSWDCNDDHAHRGEKTNSSCVCLCHSLLVSAFTAHHHWTGHSFTEILALLSS</sequence>
<proteinExistence type="predicted"/>
<dbReference type="Proteomes" id="UP000002038">
    <property type="component" value="Unassembled WGS sequence"/>
</dbReference>
<accession>A0A179V4V7</accession>
<evidence type="ECO:0000313" key="2">
    <source>
        <dbReference type="Proteomes" id="UP000002038"/>
    </source>
</evidence>
<reference evidence="2" key="1">
    <citation type="journal article" date="2015" name="PLoS Genet.">
        <title>The dynamic genome and transcriptome of the human fungal pathogen Blastomyces and close relative Emmonsia.</title>
        <authorList>
            <person name="Munoz J.F."/>
            <person name="Gauthier G.M."/>
            <person name="Desjardins C.A."/>
            <person name="Gallo J.E."/>
            <person name="Holder J."/>
            <person name="Sullivan T.D."/>
            <person name="Marty A.J."/>
            <person name="Carmen J.C."/>
            <person name="Chen Z."/>
            <person name="Ding L."/>
            <person name="Gujja S."/>
            <person name="Magrini V."/>
            <person name="Misas E."/>
            <person name="Mitreva M."/>
            <person name="Priest M."/>
            <person name="Saif S."/>
            <person name="Whiston E.A."/>
            <person name="Young S."/>
            <person name="Zeng Q."/>
            <person name="Goldman W.E."/>
            <person name="Mardis E.R."/>
            <person name="Taylor J.W."/>
            <person name="McEwen J.G."/>
            <person name="Clay O.K."/>
            <person name="Klein B.S."/>
            <person name="Cuomo C.A."/>
        </authorList>
    </citation>
    <scope>NUCLEOTIDE SEQUENCE [LARGE SCALE GENOMIC DNA]</scope>
    <source>
        <strain evidence="2">SLH14081</strain>
    </source>
</reference>
<gene>
    <name evidence="1" type="ORF">BDBG_18017</name>
</gene>
<dbReference type="RefSeq" id="XP_031581416.1">
    <property type="nucleotide sequence ID" value="XM_031725610.1"/>
</dbReference>
<keyword evidence="2" id="KW-1185">Reference proteome</keyword>
<organism evidence="1 2">
    <name type="scientific">Blastomyces gilchristii (strain SLH14081)</name>
    <name type="common">Blastomyces dermatitidis</name>
    <dbReference type="NCBI Taxonomy" id="559298"/>
    <lineage>
        <taxon>Eukaryota</taxon>
        <taxon>Fungi</taxon>
        <taxon>Dikarya</taxon>
        <taxon>Ascomycota</taxon>
        <taxon>Pezizomycotina</taxon>
        <taxon>Eurotiomycetes</taxon>
        <taxon>Eurotiomycetidae</taxon>
        <taxon>Onygenales</taxon>
        <taxon>Ajellomycetaceae</taxon>
        <taxon>Blastomyces</taxon>
    </lineage>
</organism>